<evidence type="ECO:0000313" key="3">
    <source>
        <dbReference type="Proteomes" id="UP001605036"/>
    </source>
</evidence>
<organism evidence="2 3">
    <name type="scientific">Riccia fluitans</name>
    <dbReference type="NCBI Taxonomy" id="41844"/>
    <lineage>
        <taxon>Eukaryota</taxon>
        <taxon>Viridiplantae</taxon>
        <taxon>Streptophyta</taxon>
        <taxon>Embryophyta</taxon>
        <taxon>Marchantiophyta</taxon>
        <taxon>Marchantiopsida</taxon>
        <taxon>Marchantiidae</taxon>
        <taxon>Marchantiales</taxon>
        <taxon>Ricciaceae</taxon>
        <taxon>Riccia</taxon>
    </lineage>
</organism>
<keyword evidence="3" id="KW-1185">Reference proteome</keyword>
<feature type="compositionally biased region" description="Basic residues" evidence="1">
    <location>
        <begin position="67"/>
        <end position="79"/>
    </location>
</feature>
<protein>
    <submittedName>
        <fullName evidence="2">Uncharacterized protein</fullName>
    </submittedName>
</protein>
<name>A0ABD1Z702_9MARC</name>
<evidence type="ECO:0000313" key="2">
    <source>
        <dbReference type="EMBL" id="KAL2643557.1"/>
    </source>
</evidence>
<gene>
    <name evidence="2" type="ORF">R1flu_011144</name>
</gene>
<feature type="region of interest" description="Disordered" evidence="1">
    <location>
        <begin position="46"/>
        <end position="86"/>
    </location>
</feature>
<comment type="caution">
    <text evidence="2">The sequence shown here is derived from an EMBL/GenBank/DDBJ whole genome shotgun (WGS) entry which is preliminary data.</text>
</comment>
<feature type="compositionally biased region" description="Basic and acidic residues" evidence="1">
    <location>
        <begin position="47"/>
        <end position="57"/>
    </location>
</feature>
<reference evidence="2 3" key="1">
    <citation type="submission" date="2024-09" db="EMBL/GenBank/DDBJ databases">
        <title>Chromosome-scale assembly of Riccia fluitans.</title>
        <authorList>
            <person name="Paukszto L."/>
            <person name="Sawicki J."/>
            <person name="Karawczyk K."/>
            <person name="Piernik-Szablinska J."/>
            <person name="Szczecinska M."/>
            <person name="Mazdziarz M."/>
        </authorList>
    </citation>
    <scope>NUCLEOTIDE SEQUENCE [LARGE SCALE GENOMIC DNA]</scope>
    <source>
        <strain evidence="2">Rf_01</strain>
        <tissue evidence="2">Aerial parts of the thallus</tissue>
    </source>
</reference>
<evidence type="ECO:0000256" key="1">
    <source>
        <dbReference type="SAM" id="MobiDB-lite"/>
    </source>
</evidence>
<proteinExistence type="predicted"/>
<sequence>MWPRSADNGWWNPGGTAIARAGGGHAVVVAKVVGLQLRSCDSLIDGSRARSSPDLRRLISTASTRKREGKKGEGRKRRGREAWNGIDEEGGGVGQLTINIIRERRKDVEHCAIYFLTEFQLMRRKEWEEE</sequence>
<dbReference type="Proteomes" id="UP001605036">
    <property type="component" value="Unassembled WGS sequence"/>
</dbReference>
<accession>A0ABD1Z702</accession>
<dbReference type="AlphaFoldDB" id="A0ABD1Z702"/>
<dbReference type="EMBL" id="JBHFFA010000002">
    <property type="protein sequence ID" value="KAL2643557.1"/>
    <property type="molecule type" value="Genomic_DNA"/>
</dbReference>